<dbReference type="EMBL" id="JARKIF010000006">
    <property type="protein sequence ID" value="KAJ7636481.1"/>
    <property type="molecule type" value="Genomic_DNA"/>
</dbReference>
<dbReference type="Proteomes" id="UP001221142">
    <property type="component" value="Unassembled WGS sequence"/>
</dbReference>
<proteinExistence type="predicted"/>
<feature type="transmembrane region" description="Helical" evidence="1">
    <location>
        <begin position="153"/>
        <end position="173"/>
    </location>
</feature>
<feature type="chain" id="PRO_5042041071" description="Cell wall galactomannoprotein" evidence="2">
    <location>
        <begin position="21"/>
        <end position="188"/>
    </location>
</feature>
<comment type="caution">
    <text evidence="3">The sequence shown here is derived from an EMBL/GenBank/DDBJ whole genome shotgun (WGS) entry which is preliminary data.</text>
</comment>
<keyword evidence="1" id="KW-1133">Transmembrane helix</keyword>
<keyword evidence="1" id="KW-0472">Membrane</keyword>
<evidence type="ECO:0008006" key="5">
    <source>
        <dbReference type="Google" id="ProtNLM"/>
    </source>
</evidence>
<dbReference type="AlphaFoldDB" id="A0AAD7FTC5"/>
<evidence type="ECO:0000313" key="4">
    <source>
        <dbReference type="Proteomes" id="UP001221142"/>
    </source>
</evidence>
<feature type="signal peptide" evidence="2">
    <location>
        <begin position="1"/>
        <end position="20"/>
    </location>
</feature>
<evidence type="ECO:0000313" key="3">
    <source>
        <dbReference type="EMBL" id="KAJ7636481.1"/>
    </source>
</evidence>
<keyword evidence="2" id="KW-0732">Signal</keyword>
<keyword evidence="4" id="KW-1185">Reference proteome</keyword>
<evidence type="ECO:0000256" key="2">
    <source>
        <dbReference type="SAM" id="SignalP"/>
    </source>
</evidence>
<keyword evidence="1" id="KW-0812">Transmembrane</keyword>
<name>A0AAD7FTC5_9AGAR</name>
<organism evidence="3 4">
    <name type="scientific">Roridomyces roridus</name>
    <dbReference type="NCBI Taxonomy" id="1738132"/>
    <lineage>
        <taxon>Eukaryota</taxon>
        <taxon>Fungi</taxon>
        <taxon>Dikarya</taxon>
        <taxon>Basidiomycota</taxon>
        <taxon>Agaricomycotina</taxon>
        <taxon>Agaricomycetes</taxon>
        <taxon>Agaricomycetidae</taxon>
        <taxon>Agaricales</taxon>
        <taxon>Marasmiineae</taxon>
        <taxon>Mycenaceae</taxon>
        <taxon>Roridomyces</taxon>
    </lineage>
</organism>
<evidence type="ECO:0000256" key="1">
    <source>
        <dbReference type="SAM" id="Phobius"/>
    </source>
</evidence>
<gene>
    <name evidence="3" type="ORF">FB45DRAFT_447232</name>
</gene>
<protein>
    <recommendedName>
        <fullName evidence="5">Cell wall galactomannoprotein</fullName>
    </recommendedName>
</protein>
<sequence length="188" mass="19916">MFFSRLTALFLLSATALVSAHPTDAGVAVAKREYKDIDTVCYNLKSATEEILPKIDAIVKKEIVLTVVLFDPLIKELTYALETAVADLADLAIEEDETKKEEIAGILAEIVEEISASLDAALKKAGILLIPDLILGFAVIDTVLKKVLLGADAILGGVLILVGGLIGGVVGLLKDLAFKLTLGSCGYY</sequence>
<reference evidence="3" key="1">
    <citation type="submission" date="2023-03" db="EMBL/GenBank/DDBJ databases">
        <title>Massive genome expansion in bonnet fungi (Mycena s.s.) driven by repeated elements and novel gene families across ecological guilds.</title>
        <authorList>
            <consortium name="Lawrence Berkeley National Laboratory"/>
            <person name="Harder C.B."/>
            <person name="Miyauchi S."/>
            <person name="Viragh M."/>
            <person name="Kuo A."/>
            <person name="Thoen E."/>
            <person name="Andreopoulos B."/>
            <person name="Lu D."/>
            <person name="Skrede I."/>
            <person name="Drula E."/>
            <person name="Henrissat B."/>
            <person name="Morin E."/>
            <person name="Kohler A."/>
            <person name="Barry K."/>
            <person name="LaButti K."/>
            <person name="Morin E."/>
            <person name="Salamov A."/>
            <person name="Lipzen A."/>
            <person name="Mereny Z."/>
            <person name="Hegedus B."/>
            <person name="Baldrian P."/>
            <person name="Stursova M."/>
            <person name="Weitz H."/>
            <person name="Taylor A."/>
            <person name="Grigoriev I.V."/>
            <person name="Nagy L.G."/>
            <person name="Martin F."/>
            <person name="Kauserud H."/>
        </authorList>
    </citation>
    <scope>NUCLEOTIDE SEQUENCE</scope>
    <source>
        <strain evidence="3">9284</strain>
    </source>
</reference>
<accession>A0AAD7FTC5</accession>